<dbReference type="AlphaFoldDB" id="A0A438HZF1"/>
<name>A0A438HZF1_VITVI</name>
<accession>A0A438HZF1</accession>
<evidence type="ECO:0000313" key="1">
    <source>
        <dbReference type="EMBL" id="RVW89843.1"/>
    </source>
</evidence>
<evidence type="ECO:0000313" key="2">
    <source>
        <dbReference type="Proteomes" id="UP000288805"/>
    </source>
</evidence>
<gene>
    <name evidence="1" type="ORF">CK203_034439</name>
</gene>
<dbReference type="EMBL" id="QGNW01000160">
    <property type="protein sequence ID" value="RVW89843.1"/>
    <property type="molecule type" value="Genomic_DNA"/>
</dbReference>
<organism evidence="1 2">
    <name type="scientific">Vitis vinifera</name>
    <name type="common">Grape</name>
    <dbReference type="NCBI Taxonomy" id="29760"/>
    <lineage>
        <taxon>Eukaryota</taxon>
        <taxon>Viridiplantae</taxon>
        <taxon>Streptophyta</taxon>
        <taxon>Embryophyta</taxon>
        <taxon>Tracheophyta</taxon>
        <taxon>Spermatophyta</taxon>
        <taxon>Magnoliopsida</taxon>
        <taxon>eudicotyledons</taxon>
        <taxon>Gunneridae</taxon>
        <taxon>Pentapetalae</taxon>
        <taxon>rosids</taxon>
        <taxon>Vitales</taxon>
        <taxon>Vitaceae</taxon>
        <taxon>Viteae</taxon>
        <taxon>Vitis</taxon>
    </lineage>
</organism>
<dbReference type="Proteomes" id="UP000288805">
    <property type="component" value="Unassembled WGS sequence"/>
</dbReference>
<reference evidence="1 2" key="1">
    <citation type="journal article" date="2018" name="PLoS Genet.">
        <title>Population sequencing reveals clonal diversity and ancestral inbreeding in the grapevine cultivar Chardonnay.</title>
        <authorList>
            <person name="Roach M.J."/>
            <person name="Johnson D.L."/>
            <person name="Bohlmann J."/>
            <person name="van Vuuren H.J."/>
            <person name="Jones S.J."/>
            <person name="Pretorius I.S."/>
            <person name="Schmidt S.A."/>
            <person name="Borneman A.R."/>
        </authorList>
    </citation>
    <scope>NUCLEOTIDE SEQUENCE [LARGE SCALE GENOMIC DNA]</scope>
    <source>
        <strain evidence="2">cv. Chardonnay</strain>
        <tissue evidence="1">Leaf</tissue>
    </source>
</reference>
<protein>
    <submittedName>
        <fullName evidence="1">Uncharacterized protein</fullName>
    </submittedName>
</protein>
<proteinExistence type="predicted"/>
<comment type="caution">
    <text evidence="1">The sequence shown here is derived from an EMBL/GenBank/DDBJ whole genome shotgun (WGS) entry which is preliminary data.</text>
</comment>
<sequence>MMMRCFNLIMTVSSLSSYLRLRRFPSCENLHWPILVEFIGVLISQRGCLYFLLKS</sequence>